<name>A0A3E4QSG0_9ACTN</name>
<evidence type="ECO:0000313" key="3">
    <source>
        <dbReference type="Proteomes" id="UP000260943"/>
    </source>
</evidence>
<proteinExistence type="predicted"/>
<dbReference type="Gene3D" id="1.10.3210.10">
    <property type="entry name" value="Hypothetical protein af1432"/>
    <property type="match status" value="1"/>
</dbReference>
<accession>A0A3E4QSG0</accession>
<gene>
    <name evidence="2" type="ORF">DXC81_05885</name>
</gene>
<dbReference type="SUPFAM" id="SSF109604">
    <property type="entry name" value="HD-domain/PDEase-like"/>
    <property type="match status" value="1"/>
</dbReference>
<dbReference type="AlphaFoldDB" id="A0A3E4QSG0"/>
<dbReference type="RefSeq" id="WP_117679616.1">
    <property type="nucleotide sequence ID" value="NZ_QSRJ01000006.1"/>
</dbReference>
<comment type="caution">
    <text evidence="2">The sequence shown here is derived from an EMBL/GenBank/DDBJ whole genome shotgun (WGS) entry which is preliminary data.</text>
</comment>
<sequence length="190" mass="21087">MTDALTSDERCDRSALDEVERAALALERDGRLGLTRGFIQHGTVSVYEHVRSVARASSAIASALERAGVRVDRASLIRGALLHDYFLYDWHDADPSHRLHGFTHPSCALARAEEDFELTERERNIIARHMFPLVPVPPTCREAWIVCMADKWCALYETVAARLPGKGASVSASRHVQTRMGVEADSMTGE</sequence>
<protein>
    <submittedName>
        <fullName evidence="2">HD domain-containing protein</fullName>
    </submittedName>
</protein>
<dbReference type="EMBL" id="QSRJ01000006">
    <property type="protein sequence ID" value="RGL10116.1"/>
    <property type="molecule type" value="Genomic_DNA"/>
</dbReference>
<evidence type="ECO:0000259" key="1">
    <source>
        <dbReference type="Pfam" id="PF01966"/>
    </source>
</evidence>
<dbReference type="Proteomes" id="UP000260943">
    <property type="component" value="Unassembled WGS sequence"/>
</dbReference>
<organism evidence="2 3">
    <name type="scientific">Collinsella tanakaei</name>
    <dbReference type="NCBI Taxonomy" id="626935"/>
    <lineage>
        <taxon>Bacteria</taxon>
        <taxon>Bacillati</taxon>
        <taxon>Actinomycetota</taxon>
        <taxon>Coriobacteriia</taxon>
        <taxon>Coriobacteriales</taxon>
        <taxon>Coriobacteriaceae</taxon>
        <taxon>Collinsella</taxon>
    </lineage>
</organism>
<feature type="domain" description="HD" evidence="1">
    <location>
        <begin position="46"/>
        <end position="151"/>
    </location>
</feature>
<reference evidence="2 3" key="1">
    <citation type="submission" date="2018-08" db="EMBL/GenBank/DDBJ databases">
        <title>A genome reference for cultivated species of the human gut microbiota.</title>
        <authorList>
            <person name="Zou Y."/>
            <person name="Xue W."/>
            <person name="Luo G."/>
        </authorList>
    </citation>
    <scope>NUCLEOTIDE SEQUENCE [LARGE SCALE GENOMIC DNA]</scope>
    <source>
        <strain evidence="2 3">TF08-14</strain>
    </source>
</reference>
<dbReference type="Pfam" id="PF01966">
    <property type="entry name" value="HD"/>
    <property type="match status" value="1"/>
</dbReference>
<dbReference type="InterPro" id="IPR006674">
    <property type="entry name" value="HD_domain"/>
</dbReference>
<evidence type="ECO:0000313" key="2">
    <source>
        <dbReference type="EMBL" id="RGL10116.1"/>
    </source>
</evidence>